<feature type="compositionally biased region" description="Polar residues" evidence="7">
    <location>
        <begin position="561"/>
        <end position="577"/>
    </location>
</feature>
<dbReference type="GO" id="GO:0030435">
    <property type="term" value="P:sporulation resulting in formation of a cellular spore"/>
    <property type="evidence" value="ECO:0007669"/>
    <property type="project" value="UniProtKB-KW"/>
</dbReference>
<dbReference type="AlphaFoldDB" id="A0A8H3Z954"/>
<reference evidence="9 10" key="1">
    <citation type="submission" date="2019-07" db="EMBL/GenBank/DDBJ databases">
        <title>Venturia inaequalis Genome Resource.</title>
        <authorList>
            <person name="Lichtner F.J."/>
        </authorList>
    </citation>
    <scope>NUCLEOTIDE SEQUENCE [LARGE SCALE GENOMIC DNA]</scope>
    <source>
        <strain evidence="9 10">DMI_063113</strain>
    </source>
</reference>
<dbReference type="GO" id="GO:0003700">
    <property type="term" value="F:DNA-binding transcription factor activity"/>
    <property type="evidence" value="ECO:0007669"/>
    <property type="project" value="TreeGrafter"/>
</dbReference>
<feature type="compositionally biased region" description="Polar residues" evidence="7">
    <location>
        <begin position="627"/>
        <end position="643"/>
    </location>
</feature>
<name>A0A8H3Z954_VENIN</name>
<keyword evidence="4" id="KW-0238">DNA-binding</keyword>
<dbReference type="Proteomes" id="UP000490939">
    <property type="component" value="Unassembled WGS sequence"/>
</dbReference>
<evidence type="ECO:0000259" key="8">
    <source>
        <dbReference type="PROSITE" id="PS51299"/>
    </source>
</evidence>
<dbReference type="GO" id="GO:0048315">
    <property type="term" value="P:conidium formation"/>
    <property type="evidence" value="ECO:0007669"/>
    <property type="project" value="UniProtKB-KW"/>
</dbReference>
<accession>A0A8H3Z954</accession>
<feature type="compositionally biased region" description="Polar residues" evidence="7">
    <location>
        <begin position="133"/>
        <end position="173"/>
    </location>
</feature>
<feature type="compositionally biased region" description="Polar residues" evidence="7">
    <location>
        <begin position="493"/>
        <end position="536"/>
    </location>
</feature>
<keyword evidence="6" id="KW-0183">Conidiation</keyword>
<feature type="compositionally biased region" description="Polar residues" evidence="7">
    <location>
        <begin position="414"/>
        <end position="426"/>
    </location>
</feature>
<keyword evidence="10" id="KW-1185">Reference proteome</keyword>
<evidence type="ECO:0000256" key="2">
    <source>
        <dbReference type="ARBA" id="ARBA00022969"/>
    </source>
</evidence>
<gene>
    <name evidence="9" type="ORF">EG327_001734</name>
</gene>
<comment type="similarity">
    <text evidence="1">Belongs to the EFG1/PHD1/stuA family.</text>
</comment>
<dbReference type="InterPro" id="IPR029790">
    <property type="entry name" value="EFG1/Phd1/StuA"/>
</dbReference>
<evidence type="ECO:0000256" key="5">
    <source>
        <dbReference type="ARBA" id="ARBA00023163"/>
    </source>
</evidence>
<proteinExistence type="inferred from homology"/>
<evidence type="ECO:0000313" key="9">
    <source>
        <dbReference type="EMBL" id="KAE9990189.1"/>
    </source>
</evidence>
<evidence type="ECO:0000256" key="7">
    <source>
        <dbReference type="SAM" id="MobiDB-lite"/>
    </source>
</evidence>
<feature type="compositionally biased region" description="Basic and acidic residues" evidence="7">
    <location>
        <begin position="738"/>
        <end position="749"/>
    </location>
</feature>
<keyword evidence="2" id="KW-0749">Sporulation</keyword>
<evidence type="ECO:0000256" key="6">
    <source>
        <dbReference type="ARBA" id="ARBA00023321"/>
    </source>
</evidence>
<keyword evidence="3" id="KW-0805">Transcription regulation</keyword>
<protein>
    <recommendedName>
        <fullName evidence="8">HTH APSES-type domain-containing protein</fullName>
    </recommendedName>
</protein>
<evidence type="ECO:0000256" key="3">
    <source>
        <dbReference type="ARBA" id="ARBA00023015"/>
    </source>
</evidence>
<sequence>MRSSELFAGLLNSEVAGRENLEAVGALDKPQRSPTGHLGTARLLHLLDYPPDFELPPSSGLHALSLLYVHSSRGPVDGSWYNPQYAPRPTVSSERLPALGQISQPAPSSASSSPRGGSYSGSSVYNGSNGSATSYTPSVTGQANGFKTPSPEQTPSSYPRDSHGLNENQESPYPQQPGYNFGGEASYNNMNSIAPYADVHQQPPHLAAHHSQMSGPPAGLGHYAYHQQALQPHTYQPQQQPYGSYTYATQQGHPVTSMGSTLIPQPQPLPLPAMSAGVASGLTASQFPSGHTFDTSGQIAPPGMKPRVTATLWEDEGSLCFQVEAKGVCVARREDNHMINGTKLLNVAGMTRGRRDGILKSEKTRHVVKIGPMHLKGVWIPFDRALDFANKEKITEQLYPLFVHDIGALLYHPSNQPRPGMANSSALAAVDRRRSDSTRFMAGPQTTQAPSLHHHHSMSQPMNAQPQHSIAPHPSAGGRPSLDRAHTFPTPPTSASSNFGVGSHGSSDYWNGQQTQPGLSINTELSNTRSVPTTPASTPPGMQPYQGSQAYEASRQVYTAPPSQGQYPSQYRGQQQFGGPLPTSGLPKTDMAPPPRAGEVDAQDAKSQAPHSEEEAEHEQEPEYTHTPGQYNGARQSSYSYNPNAGVARVSDDITSSPHQNGSGRATPRTAGAPEAQWQPGYSTQPGPQAPASNLYQVMEPRAVNGEQQYAQYPSTYVNGGLPSAKRVREIDDDEVEEGLKRQKTHEEGGPVGGGSSPFNPTNRPRVQAVSRKATR</sequence>
<dbReference type="EMBL" id="WNWR01000149">
    <property type="protein sequence ID" value="KAE9990189.1"/>
    <property type="molecule type" value="Genomic_DNA"/>
</dbReference>
<feature type="compositionally biased region" description="Low complexity" evidence="7">
    <location>
        <begin position="103"/>
        <end position="132"/>
    </location>
</feature>
<dbReference type="GO" id="GO:0005634">
    <property type="term" value="C:nucleus"/>
    <property type="evidence" value="ECO:0007669"/>
    <property type="project" value="TreeGrafter"/>
</dbReference>
<dbReference type="SUPFAM" id="SSF54616">
    <property type="entry name" value="DNA-binding domain of Mlu1-box binding protein MBP1"/>
    <property type="match status" value="1"/>
</dbReference>
<dbReference type="PANTHER" id="PTHR47792:SF1">
    <property type="entry name" value="PROTEIN SOK2-RELATED"/>
    <property type="match status" value="1"/>
</dbReference>
<dbReference type="PANTHER" id="PTHR47792">
    <property type="entry name" value="PROTEIN SOK2-RELATED"/>
    <property type="match status" value="1"/>
</dbReference>
<dbReference type="GO" id="GO:0045944">
    <property type="term" value="P:positive regulation of transcription by RNA polymerase II"/>
    <property type="evidence" value="ECO:0007669"/>
    <property type="project" value="TreeGrafter"/>
</dbReference>
<dbReference type="PROSITE" id="PS51299">
    <property type="entry name" value="HTH_APSES"/>
    <property type="match status" value="1"/>
</dbReference>
<dbReference type="InterPro" id="IPR018004">
    <property type="entry name" value="KilA/APSES_HTH"/>
</dbReference>
<feature type="region of interest" description="Disordered" evidence="7">
    <location>
        <begin position="558"/>
        <end position="776"/>
    </location>
</feature>
<feature type="region of interest" description="Disordered" evidence="7">
    <location>
        <begin position="414"/>
        <end position="546"/>
    </location>
</feature>
<keyword evidence="5" id="KW-0804">Transcription</keyword>
<evidence type="ECO:0000256" key="1">
    <source>
        <dbReference type="ARBA" id="ARBA00007247"/>
    </source>
</evidence>
<evidence type="ECO:0000313" key="10">
    <source>
        <dbReference type="Proteomes" id="UP000490939"/>
    </source>
</evidence>
<feature type="compositionally biased region" description="Polar residues" evidence="7">
    <location>
        <begin position="706"/>
        <end position="718"/>
    </location>
</feature>
<dbReference type="InterPro" id="IPR036887">
    <property type="entry name" value="HTH_APSES_sf"/>
</dbReference>
<dbReference type="Pfam" id="PF04383">
    <property type="entry name" value="KilA-N"/>
    <property type="match status" value="1"/>
</dbReference>
<feature type="compositionally biased region" description="Polar residues" evidence="7">
    <location>
        <begin position="458"/>
        <end position="468"/>
    </location>
</feature>
<dbReference type="Gene3D" id="3.10.260.10">
    <property type="entry name" value="Transcription regulator HTH, APSES-type DNA-binding domain"/>
    <property type="match status" value="1"/>
</dbReference>
<evidence type="ECO:0000256" key="4">
    <source>
        <dbReference type="ARBA" id="ARBA00023125"/>
    </source>
</evidence>
<dbReference type="GO" id="GO:0043565">
    <property type="term" value="F:sequence-specific DNA binding"/>
    <property type="evidence" value="ECO:0007669"/>
    <property type="project" value="TreeGrafter"/>
</dbReference>
<comment type="caution">
    <text evidence="9">The sequence shown here is derived from an EMBL/GenBank/DDBJ whole genome shotgun (WGS) entry which is preliminary data.</text>
</comment>
<feature type="region of interest" description="Disordered" evidence="7">
    <location>
        <begin position="101"/>
        <end position="186"/>
    </location>
</feature>
<dbReference type="InterPro" id="IPR003163">
    <property type="entry name" value="Tscrpt_reg_HTH_APSES-type"/>
</dbReference>
<feature type="domain" description="HTH APSES-type" evidence="8">
    <location>
        <begin position="307"/>
        <end position="413"/>
    </location>
</feature>
<feature type="compositionally biased region" description="Polar residues" evidence="7">
    <location>
        <begin position="680"/>
        <end position="696"/>
    </location>
</feature>
<feature type="compositionally biased region" description="Polar residues" evidence="7">
    <location>
        <begin position="653"/>
        <end position="664"/>
    </location>
</feature>
<organism evidence="9 10">
    <name type="scientific">Venturia inaequalis</name>
    <name type="common">Apple scab fungus</name>
    <dbReference type="NCBI Taxonomy" id="5025"/>
    <lineage>
        <taxon>Eukaryota</taxon>
        <taxon>Fungi</taxon>
        <taxon>Dikarya</taxon>
        <taxon>Ascomycota</taxon>
        <taxon>Pezizomycotina</taxon>
        <taxon>Dothideomycetes</taxon>
        <taxon>Pleosporomycetidae</taxon>
        <taxon>Venturiales</taxon>
        <taxon>Venturiaceae</taxon>
        <taxon>Venturia</taxon>
    </lineage>
</organism>
<dbReference type="SMART" id="SM01252">
    <property type="entry name" value="KilA-N"/>
    <property type="match status" value="1"/>
</dbReference>